<organism evidence="2 3">
    <name type="scientific">Papaver somniferum</name>
    <name type="common">Opium poppy</name>
    <dbReference type="NCBI Taxonomy" id="3469"/>
    <lineage>
        <taxon>Eukaryota</taxon>
        <taxon>Viridiplantae</taxon>
        <taxon>Streptophyta</taxon>
        <taxon>Embryophyta</taxon>
        <taxon>Tracheophyta</taxon>
        <taxon>Spermatophyta</taxon>
        <taxon>Magnoliopsida</taxon>
        <taxon>Ranunculales</taxon>
        <taxon>Papaveraceae</taxon>
        <taxon>Papaveroideae</taxon>
        <taxon>Papaver</taxon>
    </lineage>
</organism>
<feature type="transmembrane region" description="Helical" evidence="1">
    <location>
        <begin position="118"/>
        <end position="137"/>
    </location>
</feature>
<dbReference type="AlphaFoldDB" id="A0A4Y7JR51"/>
<dbReference type="InterPro" id="IPR038941">
    <property type="entry name" value="At4g14100-like"/>
</dbReference>
<keyword evidence="1" id="KW-1133">Transmembrane helix</keyword>
<dbReference type="Proteomes" id="UP000316621">
    <property type="component" value="Chromosome 5"/>
</dbReference>
<dbReference type="PANTHER" id="PTHR33880:SF3">
    <property type="entry name" value="TRANSFERASE, TRANSFERRING GLYCOSYL GROUPS"/>
    <property type="match status" value="1"/>
</dbReference>
<evidence type="ECO:0000313" key="3">
    <source>
        <dbReference type="Proteomes" id="UP000316621"/>
    </source>
</evidence>
<gene>
    <name evidence="2" type="ORF">C5167_023926</name>
</gene>
<reference evidence="2 3" key="1">
    <citation type="journal article" date="2018" name="Science">
        <title>The opium poppy genome and morphinan production.</title>
        <authorList>
            <person name="Guo L."/>
            <person name="Winzer T."/>
            <person name="Yang X."/>
            <person name="Li Y."/>
            <person name="Ning Z."/>
            <person name="He Z."/>
            <person name="Teodor R."/>
            <person name="Lu Y."/>
            <person name="Bowser T.A."/>
            <person name="Graham I.A."/>
            <person name="Ye K."/>
        </authorList>
    </citation>
    <scope>NUCLEOTIDE SEQUENCE [LARGE SCALE GENOMIC DNA]</scope>
    <source>
        <strain evidence="3">cv. HN1</strain>
        <tissue evidence="2">Leaves</tissue>
    </source>
</reference>
<name>A0A4Y7JR51_PAPSO</name>
<keyword evidence="1" id="KW-0472">Membrane</keyword>
<keyword evidence="3" id="KW-1185">Reference proteome</keyword>
<accession>A0A4Y7JR51</accession>
<evidence type="ECO:0000256" key="1">
    <source>
        <dbReference type="SAM" id="Phobius"/>
    </source>
</evidence>
<keyword evidence="1" id="KW-0812">Transmembrane</keyword>
<dbReference type="Gramene" id="RZC62165">
    <property type="protein sequence ID" value="RZC62165"/>
    <property type="gene ID" value="C5167_023926"/>
</dbReference>
<dbReference type="EMBL" id="CM010719">
    <property type="protein sequence ID" value="RZC62165.1"/>
    <property type="molecule type" value="Genomic_DNA"/>
</dbReference>
<proteinExistence type="predicted"/>
<dbReference type="PANTHER" id="PTHR33880">
    <property type="entry name" value="EXPRESSED PROTEIN"/>
    <property type="match status" value="1"/>
</dbReference>
<sequence length="309" mass="35024">MVVEMRKIKSGGMVEILSKWKVTTFLVSTLVCTVDTVVFLCKADISERSGPSMPMGNLSCQDIIRQTFIFDCNCGEEEEEEPITINLFNYPSSSSTLIIWKSKFTFRKSKMVSSSTSYSLYSFMLFSLLFVSVSVSSSRTIQSNDPTPTPCPSYEFQWIKSNHKSLLEVGILTPNWLDGANYLRQRKFDGFLCNIWEKTDFITYYEDVVTKRPVHWVFYTVGAVLEDEHWQAPTYCFDGTEKEDNGSDGIVESSMEGVLRSKMVGLNNDPETTDTSPEYFGCTGLQLCTTYKNVTIISSAKVLLKIKRV</sequence>
<dbReference type="STRING" id="3469.A0A4Y7JR51"/>
<evidence type="ECO:0000313" key="2">
    <source>
        <dbReference type="EMBL" id="RZC62165.1"/>
    </source>
</evidence>
<protein>
    <submittedName>
        <fullName evidence="2">Uncharacterized protein</fullName>
    </submittedName>
</protein>